<protein>
    <submittedName>
        <fullName evidence="1">Shikimate dehydrogenase (NADP(+))</fullName>
    </submittedName>
</protein>
<accession>A0AAE1GSS1</accession>
<sequence length="186" mass="20987">MFSDYFNESAPEFQDRLQNLLQRCAVQGDVLAPKLRLAWGLVVELERAAARLKQLCLAAAKHGDRYWSLRSSLEAGCVELSEISGSDVACLKLSGVDDTDVEGASFHVFDLLKLLDYVTWTRDEFPSDPEVIIMERMRTVTMDTPPHRTFSKYKLSLLPCWISPTSKCISRYGIVQTICLSMTCNL</sequence>
<dbReference type="Proteomes" id="UP001219518">
    <property type="component" value="Unassembled WGS sequence"/>
</dbReference>
<keyword evidence="2" id="KW-1185">Reference proteome</keyword>
<reference evidence="1" key="1">
    <citation type="submission" date="2021-07" db="EMBL/GenBank/DDBJ databases">
        <authorList>
            <person name="Catto M.A."/>
            <person name="Jacobson A."/>
            <person name="Kennedy G."/>
            <person name="Labadie P."/>
            <person name="Hunt B.G."/>
            <person name="Srinivasan R."/>
        </authorList>
    </citation>
    <scope>NUCLEOTIDE SEQUENCE</scope>
    <source>
        <strain evidence="1">PL_HMW_Pooled</strain>
        <tissue evidence="1">Head</tissue>
    </source>
</reference>
<comment type="caution">
    <text evidence="1">The sequence shown here is derived from an EMBL/GenBank/DDBJ whole genome shotgun (WGS) entry which is preliminary data.</text>
</comment>
<evidence type="ECO:0000313" key="2">
    <source>
        <dbReference type="Proteomes" id="UP001219518"/>
    </source>
</evidence>
<name>A0AAE1GSS1_9NEOP</name>
<evidence type="ECO:0000313" key="1">
    <source>
        <dbReference type="EMBL" id="KAK3908562.1"/>
    </source>
</evidence>
<reference evidence="1" key="2">
    <citation type="journal article" date="2023" name="BMC Genomics">
        <title>Pest status, molecular evolution, and epigenetic factors derived from the genome assembly of Frankliniella fusca, a thysanopteran phytovirus vector.</title>
        <authorList>
            <person name="Catto M.A."/>
            <person name="Labadie P.E."/>
            <person name="Jacobson A.L."/>
            <person name="Kennedy G.G."/>
            <person name="Srinivasan R."/>
            <person name="Hunt B.G."/>
        </authorList>
    </citation>
    <scope>NUCLEOTIDE SEQUENCE</scope>
    <source>
        <strain evidence="1">PL_HMW_Pooled</strain>
    </source>
</reference>
<organism evidence="1 2">
    <name type="scientific">Frankliniella fusca</name>
    <dbReference type="NCBI Taxonomy" id="407009"/>
    <lineage>
        <taxon>Eukaryota</taxon>
        <taxon>Metazoa</taxon>
        <taxon>Ecdysozoa</taxon>
        <taxon>Arthropoda</taxon>
        <taxon>Hexapoda</taxon>
        <taxon>Insecta</taxon>
        <taxon>Pterygota</taxon>
        <taxon>Neoptera</taxon>
        <taxon>Paraneoptera</taxon>
        <taxon>Thysanoptera</taxon>
        <taxon>Terebrantia</taxon>
        <taxon>Thripoidea</taxon>
        <taxon>Thripidae</taxon>
        <taxon>Frankliniella</taxon>
    </lineage>
</organism>
<dbReference type="AlphaFoldDB" id="A0AAE1GSS1"/>
<gene>
    <name evidence="1" type="ORF">KUF71_003374</name>
</gene>
<proteinExistence type="predicted"/>
<dbReference type="EMBL" id="JAHWGI010000064">
    <property type="protein sequence ID" value="KAK3908562.1"/>
    <property type="molecule type" value="Genomic_DNA"/>
</dbReference>